<dbReference type="PRINTS" id="PR00056">
    <property type="entry name" value="HSFDOMAIN"/>
</dbReference>
<evidence type="ECO:0000256" key="2">
    <source>
        <dbReference type="ARBA" id="ARBA00023125"/>
    </source>
</evidence>
<comment type="subcellular location">
    <subcellularLocation>
        <location evidence="1">Nucleus</location>
    </subcellularLocation>
</comment>
<evidence type="ECO:0000256" key="3">
    <source>
        <dbReference type="ARBA" id="ARBA00023242"/>
    </source>
</evidence>
<feature type="region of interest" description="Disordered" evidence="5">
    <location>
        <begin position="222"/>
        <end position="252"/>
    </location>
</feature>
<dbReference type="PANTHER" id="PTHR10015">
    <property type="entry name" value="HEAT SHOCK TRANSCRIPTION FACTOR"/>
    <property type="match status" value="1"/>
</dbReference>
<comment type="caution">
    <text evidence="7">The sequence shown here is derived from an EMBL/GenBank/DDBJ whole genome shotgun (WGS) entry which is preliminary data.</text>
</comment>
<feature type="compositionally biased region" description="Polar residues" evidence="5">
    <location>
        <begin position="552"/>
        <end position="580"/>
    </location>
</feature>
<feature type="region of interest" description="Disordered" evidence="5">
    <location>
        <begin position="46"/>
        <end position="98"/>
    </location>
</feature>
<evidence type="ECO:0000313" key="7">
    <source>
        <dbReference type="EMBL" id="KAL3421000.1"/>
    </source>
</evidence>
<gene>
    <name evidence="7" type="ORF">PVAG01_07445</name>
</gene>
<feature type="compositionally biased region" description="Low complexity" evidence="5">
    <location>
        <begin position="496"/>
        <end position="510"/>
    </location>
</feature>
<sequence length="626" mass="69077">MLILAGNATMEISEDRAQRTPFMNHPKQNRSTPRTVPIHQPPIIIHTSAPSPGDPMETSSPGAAMGPPSNASMDTDTNGTHEHLGLGDQPSTGSLAGPSAAAAAAAGAQQPKVVQTAFIHKLYNMLEDQSIQHLISWSTSAESFVMSPSNDFSKVLSQYFKHTNISSFVRQLNMYGFHKVSDVFHTGAPDSPLWEFKHGNGSFKRGDLVGLREIKRRASRHALVHRDSYSAPKPPPSQPGTPAEPMHPMQDSTESRLGALEHHLYEMSAKMAKSEHIQHNRNIVIIDALSRNLQVRAGRGASLRSLAQFIPLHFFYVRTFTNYGKLNYELSKVVLSVVHNSDSPVYRDVLNIQAEIQRQDEIIRAELEPPEPPFSSGRPYFSNLSLDNPPVSPRQMPQDDPRRMAQMGPSRHNNYYRPPVPSNLSITPRRYGSIGGGGTTQSSPSSLRSQPPPPPPPAPHPLSSVVSPPMNLARRHTSADIRNVQGWQANNSPFASGQSSSQWPSSPKRSLMTMNEEDQRIRDSFSSYTLQSASAPSARNDTSRPTTPPPFSNGSNQANSMDHLNSWSWGSQNKGLSSSGGLRDNSGPPTRRGSMAHILNPAETAEREEEHEEEMREEDRKRKRIQ</sequence>
<proteinExistence type="inferred from homology"/>
<accession>A0ABR4PCG3</accession>
<evidence type="ECO:0000256" key="1">
    <source>
        <dbReference type="ARBA" id="ARBA00004123"/>
    </source>
</evidence>
<keyword evidence="3" id="KW-0539">Nucleus</keyword>
<evidence type="ECO:0000259" key="6">
    <source>
        <dbReference type="PROSITE" id="PS00434"/>
    </source>
</evidence>
<evidence type="ECO:0000256" key="5">
    <source>
        <dbReference type="SAM" id="MobiDB-lite"/>
    </source>
</evidence>
<feature type="compositionally biased region" description="Polar residues" evidence="5">
    <location>
        <begin position="69"/>
        <end position="78"/>
    </location>
</feature>
<protein>
    <submittedName>
        <fullName evidence="7">HSF-type DNA-binding protein</fullName>
    </submittedName>
</protein>
<feature type="region of interest" description="Disordered" evidence="5">
    <location>
        <begin position="368"/>
        <end position="468"/>
    </location>
</feature>
<dbReference type="SUPFAM" id="SSF46785">
    <property type="entry name" value="Winged helix' DNA-binding domain"/>
    <property type="match status" value="1"/>
</dbReference>
<comment type="similarity">
    <text evidence="4">Belongs to the HSF family.</text>
</comment>
<dbReference type="SMART" id="SM00415">
    <property type="entry name" value="HSF"/>
    <property type="match status" value="1"/>
</dbReference>
<keyword evidence="8" id="KW-1185">Reference proteome</keyword>
<dbReference type="Proteomes" id="UP001629113">
    <property type="component" value="Unassembled WGS sequence"/>
</dbReference>
<keyword evidence="2 7" id="KW-0238">DNA-binding</keyword>
<dbReference type="InterPro" id="IPR000232">
    <property type="entry name" value="HSF_DNA-bd"/>
</dbReference>
<dbReference type="GO" id="GO:0003677">
    <property type="term" value="F:DNA binding"/>
    <property type="evidence" value="ECO:0007669"/>
    <property type="project" value="UniProtKB-KW"/>
</dbReference>
<organism evidence="7 8">
    <name type="scientific">Phlyctema vagabunda</name>
    <dbReference type="NCBI Taxonomy" id="108571"/>
    <lineage>
        <taxon>Eukaryota</taxon>
        <taxon>Fungi</taxon>
        <taxon>Dikarya</taxon>
        <taxon>Ascomycota</taxon>
        <taxon>Pezizomycotina</taxon>
        <taxon>Leotiomycetes</taxon>
        <taxon>Helotiales</taxon>
        <taxon>Dermateaceae</taxon>
        <taxon>Phlyctema</taxon>
    </lineage>
</organism>
<dbReference type="Gene3D" id="1.10.10.10">
    <property type="entry name" value="Winged helix-like DNA-binding domain superfamily/Winged helix DNA-binding domain"/>
    <property type="match status" value="1"/>
</dbReference>
<dbReference type="EMBL" id="JBFCZG010000006">
    <property type="protein sequence ID" value="KAL3421000.1"/>
    <property type="molecule type" value="Genomic_DNA"/>
</dbReference>
<dbReference type="Pfam" id="PF00447">
    <property type="entry name" value="HSF_DNA-bind"/>
    <property type="match status" value="1"/>
</dbReference>
<evidence type="ECO:0000256" key="4">
    <source>
        <dbReference type="RuleBase" id="RU004020"/>
    </source>
</evidence>
<feature type="compositionally biased region" description="Polar residues" evidence="5">
    <location>
        <begin position="528"/>
        <end position="545"/>
    </location>
</feature>
<dbReference type="InterPro" id="IPR036390">
    <property type="entry name" value="WH_DNA-bd_sf"/>
</dbReference>
<dbReference type="InterPro" id="IPR036388">
    <property type="entry name" value="WH-like_DNA-bd_sf"/>
</dbReference>
<name>A0ABR4PCG3_9HELO</name>
<dbReference type="PROSITE" id="PS00434">
    <property type="entry name" value="HSF_DOMAIN"/>
    <property type="match status" value="1"/>
</dbReference>
<feature type="compositionally biased region" description="Pro residues" evidence="5">
    <location>
        <begin position="450"/>
        <end position="460"/>
    </location>
</feature>
<feature type="region of interest" description="Disordered" evidence="5">
    <location>
        <begin position="528"/>
        <end position="626"/>
    </location>
</feature>
<dbReference type="PANTHER" id="PTHR10015:SF396">
    <property type="entry name" value="FLOCCULATION SUPPRESSION PROTEIN"/>
    <property type="match status" value="1"/>
</dbReference>
<reference evidence="7 8" key="1">
    <citation type="submission" date="2024-06" db="EMBL/GenBank/DDBJ databases">
        <title>Complete genome of Phlyctema vagabunda strain 19-DSS-EL-015.</title>
        <authorList>
            <person name="Fiorenzani C."/>
        </authorList>
    </citation>
    <scope>NUCLEOTIDE SEQUENCE [LARGE SCALE GENOMIC DNA]</scope>
    <source>
        <strain evidence="7 8">19-DSS-EL-015</strain>
    </source>
</reference>
<feature type="domain" description="HSF-type DNA-binding" evidence="6">
    <location>
        <begin position="156"/>
        <end position="180"/>
    </location>
</feature>
<feature type="compositionally biased region" description="Low complexity" evidence="5">
    <location>
        <begin position="440"/>
        <end position="449"/>
    </location>
</feature>
<feature type="region of interest" description="Disordered" evidence="5">
    <location>
        <begin position="488"/>
        <end position="512"/>
    </location>
</feature>
<evidence type="ECO:0000313" key="8">
    <source>
        <dbReference type="Proteomes" id="UP001629113"/>
    </source>
</evidence>